<dbReference type="InterPro" id="IPR036390">
    <property type="entry name" value="WH_DNA-bd_sf"/>
</dbReference>
<dbReference type="Gene3D" id="3.40.190.10">
    <property type="entry name" value="Periplasmic binding protein-like II"/>
    <property type="match status" value="2"/>
</dbReference>
<evidence type="ECO:0000259" key="5">
    <source>
        <dbReference type="PROSITE" id="PS50931"/>
    </source>
</evidence>
<dbReference type="Proteomes" id="UP000247005">
    <property type="component" value="Unassembled WGS sequence"/>
</dbReference>
<dbReference type="GO" id="GO:0032993">
    <property type="term" value="C:protein-DNA complex"/>
    <property type="evidence" value="ECO:0007669"/>
    <property type="project" value="TreeGrafter"/>
</dbReference>
<evidence type="ECO:0000313" key="6">
    <source>
        <dbReference type="EMBL" id="POP44076.1"/>
    </source>
</evidence>
<dbReference type="Pfam" id="PF00126">
    <property type="entry name" value="HTH_1"/>
    <property type="match status" value="1"/>
</dbReference>
<dbReference type="InterPro" id="IPR005119">
    <property type="entry name" value="LysR_subst-bd"/>
</dbReference>
<organism evidence="7 9">
    <name type="scientific">Superficieibacter electus</name>
    <dbReference type="NCBI Taxonomy" id="2022662"/>
    <lineage>
        <taxon>Bacteria</taxon>
        <taxon>Pseudomonadati</taxon>
        <taxon>Pseudomonadota</taxon>
        <taxon>Gammaproteobacteria</taxon>
        <taxon>Enterobacterales</taxon>
        <taxon>Enterobacteriaceae</taxon>
        <taxon>Superficieibacter</taxon>
    </lineage>
</organism>
<comment type="caution">
    <text evidence="7">The sequence shown here is derived from an EMBL/GenBank/DDBJ whole genome shotgun (WGS) entry which is preliminary data.</text>
</comment>
<dbReference type="Proteomes" id="UP000237073">
    <property type="component" value="Unassembled WGS sequence"/>
</dbReference>
<reference evidence="8 9" key="1">
    <citation type="submission" date="2018-01" db="EMBL/GenBank/DDBJ databases">
        <title>Superficieibacter electus gen. nov., sp. nov., an extended-spectrum beta-lactamase possessing member of the Enterobacteriaceae family, isolated from intensive care unit surfaces.</title>
        <authorList>
            <person name="Potter R.F."/>
            <person name="D'Souza A.W."/>
        </authorList>
    </citation>
    <scope>NUCLEOTIDE SEQUENCE [LARGE SCALE GENOMIC DNA]</scope>
    <source>
        <strain evidence="7 9">BP-1</strain>
        <strain evidence="6 8">BP-2</strain>
    </source>
</reference>
<evidence type="ECO:0000313" key="9">
    <source>
        <dbReference type="Proteomes" id="UP000247005"/>
    </source>
</evidence>
<dbReference type="AlphaFoldDB" id="A0A2P5GKR0"/>
<evidence type="ECO:0000256" key="1">
    <source>
        <dbReference type="ARBA" id="ARBA00009437"/>
    </source>
</evidence>
<keyword evidence="2" id="KW-0805">Transcription regulation</keyword>
<dbReference type="RefSeq" id="WP_103676677.1">
    <property type="nucleotide sequence ID" value="NZ_PQGD01000017.1"/>
</dbReference>
<dbReference type="FunFam" id="1.10.10.10:FF:000001">
    <property type="entry name" value="LysR family transcriptional regulator"/>
    <property type="match status" value="1"/>
</dbReference>
<keyword evidence="8" id="KW-1185">Reference proteome</keyword>
<feature type="domain" description="HTH lysR-type" evidence="5">
    <location>
        <begin position="2"/>
        <end position="59"/>
    </location>
</feature>
<evidence type="ECO:0000256" key="3">
    <source>
        <dbReference type="ARBA" id="ARBA00023125"/>
    </source>
</evidence>
<dbReference type="GO" id="GO:0003677">
    <property type="term" value="F:DNA binding"/>
    <property type="evidence" value="ECO:0007669"/>
    <property type="project" value="UniProtKB-KW"/>
</dbReference>
<dbReference type="OrthoDB" id="8839922at2"/>
<dbReference type="Pfam" id="PF03466">
    <property type="entry name" value="LysR_substrate"/>
    <property type="match status" value="1"/>
</dbReference>
<dbReference type="PANTHER" id="PTHR30346:SF0">
    <property type="entry name" value="HCA OPERON TRANSCRIPTIONAL ACTIVATOR HCAR"/>
    <property type="match status" value="1"/>
</dbReference>
<dbReference type="SUPFAM" id="SSF46785">
    <property type="entry name" value="Winged helix' DNA-binding domain"/>
    <property type="match status" value="1"/>
</dbReference>
<gene>
    <name evidence="7" type="ORF">CHU32_19585</name>
    <name evidence="6" type="ORF">CHU33_13895</name>
</gene>
<dbReference type="GO" id="GO:0003700">
    <property type="term" value="F:DNA-binding transcription factor activity"/>
    <property type="evidence" value="ECO:0007669"/>
    <property type="project" value="InterPro"/>
</dbReference>
<dbReference type="EMBL" id="PQGE01000011">
    <property type="protein sequence ID" value="POP44076.1"/>
    <property type="molecule type" value="Genomic_DNA"/>
</dbReference>
<protein>
    <submittedName>
        <fullName evidence="7">LysR family transcriptional regulator</fullName>
    </submittedName>
</protein>
<evidence type="ECO:0000256" key="2">
    <source>
        <dbReference type="ARBA" id="ARBA00023015"/>
    </source>
</evidence>
<dbReference type="PRINTS" id="PR00039">
    <property type="entry name" value="HTHLYSR"/>
</dbReference>
<sequence>MLNLNQVRCFIAVATELSFRRAAHSLHMSQPPLTRQIQLLEQYLDTILLIRDKRSVTLTAAGKAFYQEALELIEHIHRIEQYTRRVASGEVGSVTIGFVANAFYHFLPPILSILKDEFPFINISLQQSTTFQQVEAVINHQIDLGIVRVVPDNDALDSTLCVDETFVAAVPRQHPLASRASLRLKDFDNQSTIMYSVAWKPFYDLLTHAFEVEQVKPEYVQYESNTVNILSLVNVGFGLAVVPQSASAFKLDNVKYIPLETEQNLSNHMYIIHRKDNDNEAFNLIKKTLFQHIVV</sequence>
<name>A0A2P5GKR0_9ENTR</name>
<evidence type="ECO:0000313" key="7">
    <source>
        <dbReference type="EMBL" id="POP45405.1"/>
    </source>
</evidence>
<evidence type="ECO:0000313" key="8">
    <source>
        <dbReference type="Proteomes" id="UP000237073"/>
    </source>
</evidence>
<dbReference type="InterPro" id="IPR036388">
    <property type="entry name" value="WH-like_DNA-bd_sf"/>
</dbReference>
<dbReference type="InterPro" id="IPR000847">
    <property type="entry name" value="LysR_HTH_N"/>
</dbReference>
<accession>A0A2P5GKR0</accession>
<keyword evidence="4" id="KW-0804">Transcription</keyword>
<evidence type="ECO:0000256" key="4">
    <source>
        <dbReference type="ARBA" id="ARBA00023163"/>
    </source>
</evidence>
<comment type="similarity">
    <text evidence="1">Belongs to the LysR transcriptional regulatory family.</text>
</comment>
<dbReference type="PANTHER" id="PTHR30346">
    <property type="entry name" value="TRANSCRIPTIONAL DUAL REGULATOR HCAR-RELATED"/>
    <property type="match status" value="1"/>
</dbReference>
<dbReference type="EMBL" id="PQGD01000017">
    <property type="protein sequence ID" value="POP45405.1"/>
    <property type="molecule type" value="Genomic_DNA"/>
</dbReference>
<dbReference type="SUPFAM" id="SSF53850">
    <property type="entry name" value="Periplasmic binding protein-like II"/>
    <property type="match status" value="1"/>
</dbReference>
<proteinExistence type="inferred from homology"/>
<dbReference type="Gene3D" id="1.10.10.10">
    <property type="entry name" value="Winged helix-like DNA-binding domain superfamily/Winged helix DNA-binding domain"/>
    <property type="match status" value="1"/>
</dbReference>
<dbReference type="PROSITE" id="PS50931">
    <property type="entry name" value="HTH_LYSR"/>
    <property type="match status" value="1"/>
</dbReference>
<keyword evidence="3" id="KW-0238">DNA-binding</keyword>